<protein>
    <recommendedName>
        <fullName evidence="1">F-box domain-containing protein</fullName>
    </recommendedName>
</protein>
<dbReference type="Gene3D" id="3.80.10.10">
    <property type="entry name" value="Ribonuclease Inhibitor"/>
    <property type="match status" value="1"/>
</dbReference>
<comment type="caution">
    <text evidence="2">The sequence shown here is derived from an EMBL/GenBank/DDBJ whole genome shotgun (WGS) entry which is preliminary data.</text>
</comment>
<dbReference type="InterPro" id="IPR032675">
    <property type="entry name" value="LRR_dom_sf"/>
</dbReference>
<dbReference type="PROSITE" id="PS50181">
    <property type="entry name" value="FBOX"/>
    <property type="match status" value="1"/>
</dbReference>
<reference evidence="2 3" key="1">
    <citation type="journal article" date="2019" name="Sci. Rep.">
        <title>A high-quality genome of Eragrostis curvula grass provides insights into Poaceae evolution and supports new strategies to enhance forage quality.</title>
        <authorList>
            <person name="Carballo J."/>
            <person name="Santos B.A.C.M."/>
            <person name="Zappacosta D."/>
            <person name="Garbus I."/>
            <person name="Selva J.P."/>
            <person name="Gallo C.A."/>
            <person name="Diaz A."/>
            <person name="Albertini E."/>
            <person name="Caccamo M."/>
            <person name="Echenique V."/>
        </authorList>
    </citation>
    <scope>NUCLEOTIDE SEQUENCE [LARGE SCALE GENOMIC DNA]</scope>
    <source>
        <strain evidence="3">cv. Victoria</strain>
        <tissue evidence="2">Leaf</tissue>
    </source>
</reference>
<evidence type="ECO:0000259" key="1">
    <source>
        <dbReference type="PROSITE" id="PS50181"/>
    </source>
</evidence>
<dbReference type="InterPro" id="IPR053197">
    <property type="entry name" value="F-box_SCFL_complex_component"/>
</dbReference>
<organism evidence="2 3">
    <name type="scientific">Eragrostis curvula</name>
    <name type="common">weeping love grass</name>
    <dbReference type="NCBI Taxonomy" id="38414"/>
    <lineage>
        <taxon>Eukaryota</taxon>
        <taxon>Viridiplantae</taxon>
        <taxon>Streptophyta</taxon>
        <taxon>Embryophyta</taxon>
        <taxon>Tracheophyta</taxon>
        <taxon>Spermatophyta</taxon>
        <taxon>Magnoliopsida</taxon>
        <taxon>Liliopsida</taxon>
        <taxon>Poales</taxon>
        <taxon>Poaceae</taxon>
        <taxon>PACMAD clade</taxon>
        <taxon>Chloridoideae</taxon>
        <taxon>Eragrostideae</taxon>
        <taxon>Eragrostidinae</taxon>
        <taxon>Eragrostis</taxon>
    </lineage>
</organism>
<proteinExistence type="predicted"/>
<dbReference type="Proteomes" id="UP000324897">
    <property type="component" value="Chromosome 2"/>
</dbReference>
<dbReference type="AlphaFoldDB" id="A0A5J9UQF8"/>
<feature type="non-terminal residue" evidence="2">
    <location>
        <position position="1"/>
    </location>
</feature>
<dbReference type="InterPro" id="IPR036047">
    <property type="entry name" value="F-box-like_dom_sf"/>
</dbReference>
<dbReference type="EMBL" id="RWGY01000013">
    <property type="protein sequence ID" value="TVU26099.1"/>
    <property type="molecule type" value="Genomic_DNA"/>
</dbReference>
<dbReference type="PANTHER" id="PTHR34223">
    <property type="entry name" value="OS11G0201299 PROTEIN"/>
    <property type="match status" value="1"/>
</dbReference>
<dbReference type="CDD" id="cd22160">
    <property type="entry name" value="F-box_AtFBL13-like"/>
    <property type="match status" value="2"/>
</dbReference>
<dbReference type="PANTHER" id="PTHR34223:SF51">
    <property type="entry name" value="OS06G0556300 PROTEIN"/>
    <property type="match status" value="1"/>
</dbReference>
<dbReference type="Pfam" id="PF00646">
    <property type="entry name" value="F-box"/>
    <property type="match status" value="2"/>
</dbReference>
<evidence type="ECO:0000313" key="2">
    <source>
        <dbReference type="EMBL" id="TVU26099.1"/>
    </source>
</evidence>
<dbReference type="SUPFAM" id="SSF52047">
    <property type="entry name" value="RNI-like"/>
    <property type="match status" value="1"/>
</dbReference>
<dbReference type="OrthoDB" id="612216at2759"/>
<dbReference type="InterPro" id="IPR053781">
    <property type="entry name" value="F-box_AtFBL13-like"/>
</dbReference>
<keyword evidence="3" id="KW-1185">Reference proteome</keyword>
<name>A0A5J9UQF8_9POAL</name>
<evidence type="ECO:0000313" key="3">
    <source>
        <dbReference type="Proteomes" id="UP000324897"/>
    </source>
</evidence>
<feature type="domain" description="F-box" evidence="1">
    <location>
        <begin position="216"/>
        <end position="268"/>
    </location>
</feature>
<accession>A0A5J9UQF8</accession>
<dbReference type="SUPFAM" id="SSF81383">
    <property type="entry name" value="F-box domain"/>
    <property type="match status" value="2"/>
</dbReference>
<dbReference type="InterPro" id="IPR001810">
    <property type="entry name" value="F-box_dom"/>
</dbReference>
<gene>
    <name evidence="2" type="ORF">EJB05_28629</name>
</gene>
<dbReference type="Gramene" id="TVU26099">
    <property type="protein sequence ID" value="TVU26099"/>
    <property type="gene ID" value="EJB05_28629"/>
</dbReference>
<sequence length="627" mass="70448">MEVETIGGDVEAGRVEAGGDLELIGEWRVELLEDGGVGDELLEYSRVGGERLEYGGVGGELLRYGGVGEVLEEHVNVGELVEDSGICGSWRTAKLAIDLNNFPAIRFGDLGSVRLLRPPAASADARRLFDGMSQASEDSRSKRAALEGGADQLSALPDGALQYVLWLLPLREAARTSVLARRWRNLWKWEPTVHIADATRLFDPLSPERAAPEDGTDCLSELPDGPLQQVLSFLPSREAVQTSVLARRWGNVWKSVPAVRITDLWSYLSVNHLNTFVNSLLHVRDQLQPVREVELNSYAAYDAEDRRAALMYMEQWVRYGVSNGARVLRIRSNDRLDRWPLPDGLLISNDLRHLEFVSLHLEFSCLDFSSCPGLEDLRMKNCVIVASRIMSPSVRRLSITNCRFRPSDRTQMSFPRVTYFVLADCWDHTPLLGRMPLLISAFVRLHICEECDDDEGDTSEGYLGSNYGNKTYYLDGLSAATSLELISPETEFIFRKDLTRCPEFPKLKTLLLNEWCVTANFGALRCFLKHTPRLEKLTLQFNEVHAELVDNGAKYDMVREPVALDYLTVEIKCHEVDERISRILELLYSSGVPSGTIKILPAPKLIEIEERGAPWPSASFSFEQEKA</sequence>